<evidence type="ECO:0000313" key="1">
    <source>
        <dbReference type="EMBL" id="GLI93024.1"/>
    </source>
</evidence>
<protein>
    <submittedName>
        <fullName evidence="1">Uncharacterized protein</fullName>
    </submittedName>
</protein>
<organism evidence="1 2">
    <name type="scientific">Methylocystis echinoides</name>
    <dbReference type="NCBI Taxonomy" id="29468"/>
    <lineage>
        <taxon>Bacteria</taxon>
        <taxon>Pseudomonadati</taxon>
        <taxon>Pseudomonadota</taxon>
        <taxon>Alphaproteobacteria</taxon>
        <taxon>Hyphomicrobiales</taxon>
        <taxon>Methylocystaceae</taxon>
        <taxon>Methylocystis</taxon>
    </lineage>
</organism>
<dbReference type="AlphaFoldDB" id="A0A9W6LS64"/>
<dbReference type="Proteomes" id="UP001144323">
    <property type="component" value="Unassembled WGS sequence"/>
</dbReference>
<sequence length="310" mass="34463">MKHIAKIAKRVKGAHPTELNSFLETAVGKLAPKPRSAFCLLPFTQLATAPGLSSDTAKLIGQMKNVAVKQRVADIQEFFGLKVELDGKIARKDEDWLVCARSERRSLPVSQYPTFLGNNQVLSISSRGVEYADTCEGDWPRMEFSFVEDGETYVTRGQDFEDSLRAAEKFAGSKKAVTVLSRLLLQESLRSCEWLYSEGGPERLLKPAKRTEGEMQLGNTRAKVSKSAEGDFEIIMSHAMRTSSIQEFRENIPPYSLHPNGDEYVQPHESLAVTMSVTLIISGQAAHEGEIKILKSVFERSIEGKIPMPN</sequence>
<name>A0A9W6LS64_9HYPH</name>
<dbReference type="EMBL" id="BSEC01000001">
    <property type="protein sequence ID" value="GLI93024.1"/>
    <property type="molecule type" value="Genomic_DNA"/>
</dbReference>
<gene>
    <name evidence="1" type="ORF">LMG27198_20160</name>
</gene>
<comment type="caution">
    <text evidence="1">The sequence shown here is derived from an EMBL/GenBank/DDBJ whole genome shotgun (WGS) entry which is preliminary data.</text>
</comment>
<evidence type="ECO:0000313" key="2">
    <source>
        <dbReference type="Proteomes" id="UP001144323"/>
    </source>
</evidence>
<proteinExistence type="predicted"/>
<accession>A0A9W6LS64</accession>
<keyword evidence="2" id="KW-1185">Reference proteome</keyword>
<reference evidence="1" key="1">
    <citation type="journal article" date="2023" name="Int. J. Syst. Evol. Microbiol.">
        <title>Methylocystis iwaonis sp. nov., a type II methane-oxidizing bacterium from surface soil of a rice paddy field in Japan, and emended description of the genus Methylocystis (ex Whittenbury et al. 1970) Bowman et al. 1993.</title>
        <authorList>
            <person name="Kaise H."/>
            <person name="Sawadogo J.B."/>
            <person name="Alam M.S."/>
            <person name="Ueno C."/>
            <person name="Dianou D."/>
            <person name="Shinjo R."/>
            <person name="Asakawa S."/>
        </authorList>
    </citation>
    <scope>NUCLEOTIDE SEQUENCE</scope>
    <source>
        <strain evidence="1">LMG27198</strain>
    </source>
</reference>